<reference evidence="2" key="1">
    <citation type="journal article" date="2023" name="G3 (Bethesda)">
        <title>Genome assembly and association tests identify interacting loci associated with vigor, precocity, and sex in interspecific pistachio rootstocks.</title>
        <authorList>
            <person name="Palmer W."/>
            <person name="Jacygrad E."/>
            <person name="Sagayaradj S."/>
            <person name="Cavanaugh K."/>
            <person name="Han R."/>
            <person name="Bertier L."/>
            <person name="Beede B."/>
            <person name="Kafkas S."/>
            <person name="Golino D."/>
            <person name="Preece J."/>
            <person name="Michelmore R."/>
        </authorList>
    </citation>
    <scope>NUCLEOTIDE SEQUENCE [LARGE SCALE GENOMIC DNA]</scope>
</reference>
<protein>
    <submittedName>
        <fullName evidence="1">Uncharacterized protein</fullName>
    </submittedName>
</protein>
<evidence type="ECO:0000313" key="1">
    <source>
        <dbReference type="EMBL" id="KAJ0091748.1"/>
    </source>
</evidence>
<comment type="caution">
    <text evidence="1">The sequence shown here is derived from an EMBL/GenBank/DDBJ whole genome shotgun (WGS) entry which is preliminary data.</text>
</comment>
<dbReference type="Proteomes" id="UP001164250">
    <property type="component" value="Chromosome 8"/>
</dbReference>
<organism evidence="1 2">
    <name type="scientific">Pistacia atlantica</name>
    <dbReference type="NCBI Taxonomy" id="434234"/>
    <lineage>
        <taxon>Eukaryota</taxon>
        <taxon>Viridiplantae</taxon>
        <taxon>Streptophyta</taxon>
        <taxon>Embryophyta</taxon>
        <taxon>Tracheophyta</taxon>
        <taxon>Spermatophyta</taxon>
        <taxon>Magnoliopsida</taxon>
        <taxon>eudicotyledons</taxon>
        <taxon>Gunneridae</taxon>
        <taxon>Pentapetalae</taxon>
        <taxon>rosids</taxon>
        <taxon>malvids</taxon>
        <taxon>Sapindales</taxon>
        <taxon>Anacardiaceae</taxon>
        <taxon>Pistacia</taxon>
    </lineage>
</organism>
<keyword evidence="2" id="KW-1185">Reference proteome</keyword>
<sequence length="194" mass="21716">MLWSTLSSLKRPYFTYLYENLLSFGYIFLVLANLVPFLLLVRDPIASTVLVLMIVILASVVYIYLEVTWSLGFIVSVLEEKSGSEAIGKAAKIVKGRRLHGFLLNLVFRILSLVIYVGAMLVNLIKAGTVNPVIIGLFVTIVVSLVDMLRLMAYTILYYQCKKNHGEEVELPWRKGYSKVGSSLPLVNIENNGP</sequence>
<evidence type="ECO:0000313" key="2">
    <source>
        <dbReference type="Proteomes" id="UP001164250"/>
    </source>
</evidence>
<proteinExistence type="predicted"/>
<name>A0ACC1AYS6_9ROSI</name>
<dbReference type="EMBL" id="CM047904">
    <property type="protein sequence ID" value="KAJ0091748.1"/>
    <property type="molecule type" value="Genomic_DNA"/>
</dbReference>
<accession>A0ACC1AYS6</accession>
<gene>
    <name evidence="1" type="ORF">Patl1_13037</name>
</gene>